<sequence length="124" mass="13368">MFFAPVIRRAAYGTRPAAPADFALQRFMQSTLASQGTTVSQDDKTVTLQIDVPGLSREQLNVTIEGQQVRLSSVEGAPRQVQRAWELADEIDASASSARLENGVLTLVLAKVVPQSRATQLSIG</sequence>
<comment type="similarity">
    <text evidence="1">Belongs to the small heat shock protein (HSP20) family.</text>
</comment>
<evidence type="ECO:0000259" key="2">
    <source>
        <dbReference type="PROSITE" id="PS01031"/>
    </source>
</evidence>
<name>A0A1H0VA13_9BURK</name>
<dbReference type="PROSITE" id="PS51203">
    <property type="entry name" value="CS"/>
    <property type="match status" value="1"/>
</dbReference>
<dbReference type="RefSeq" id="WP_092837010.1">
    <property type="nucleotide sequence ID" value="NZ_CP028290.1"/>
</dbReference>
<dbReference type="AlphaFoldDB" id="A0A1H0VA13"/>
<evidence type="ECO:0000259" key="3">
    <source>
        <dbReference type="PROSITE" id="PS51203"/>
    </source>
</evidence>
<dbReference type="InterPro" id="IPR007052">
    <property type="entry name" value="CS_dom"/>
</dbReference>
<reference evidence="5" key="1">
    <citation type="submission" date="2016-10" db="EMBL/GenBank/DDBJ databases">
        <authorList>
            <person name="Varghese N."/>
            <person name="Submissions S."/>
        </authorList>
    </citation>
    <scope>NUCLEOTIDE SEQUENCE [LARGE SCALE GENOMIC DNA]</scope>
    <source>
        <strain evidence="5">DSM 17101</strain>
    </source>
</reference>
<protein>
    <submittedName>
        <fullName evidence="4">CS domain-containing protein</fullName>
    </submittedName>
</protein>
<dbReference type="PROSITE" id="PS01031">
    <property type="entry name" value="SHSP"/>
    <property type="match status" value="1"/>
</dbReference>
<dbReference type="Gene3D" id="2.60.40.790">
    <property type="match status" value="1"/>
</dbReference>
<feature type="domain" description="CS" evidence="3">
    <location>
        <begin position="32"/>
        <end position="122"/>
    </location>
</feature>
<dbReference type="SUPFAM" id="SSF49764">
    <property type="entry name" value="HSP20-like chaperones"/>
    <property type="match status" value="1"/>
</dbReference>
<dbReference type="EMBL" id="FNJL01000024">
    <property type="protein sequence ID" value="SDP75382.1"/>
    <property type="molecule type" value="Genomic_DNA"/>
</dbReference>
<feature type="domain" description="SHSP" evidence="2">
    <location>
        <begin position="28"/>
        <end position="124"/>
    </location>
</feature>
<dbReference type="InterPro" id="IPR008978">
    <property type="entry name" value="HSP20-like_chaperone"/>
</dbReference>
<dbReference type="InterPro" id="IPR002068">
    <property type="entry name" value="A-crystallin/Hsp20_dom"/>
</dbReference>
<evidence type="ECO:0000313" key="5">
    <source>
        <dbReference type="Proteomes" id="UP000199317"/>
    </source>
</evidence>
<gene>
    <name evidence="4" type="ORF">SAMN04489708_12468</name>
</gene>
<dbReference type="Pfam" id="PF04969">
    <property type="entry name" value="CS"/>
    <property type="match status" value="1"/>
</dbReference>
<dbReference type="OrthoDB" id="8794599at2"/>
<accession>A0A1H0VA13</accession>
<organism evidence="4 5">
    <name type="scientific">Paracidovorax cattleyae</name>
    <dbReference type="NCBI Taxonomy" id="80868"/>
    <lineage>
        <taxon>Bacteria</taxon>
        <taxon>Pseudomonadati</taxon>
        <taxon>Pseudomonadota</taxon>
        <taxon>Betaproteobacteria</taxon>
        <taxon>Burkholderiales</taxon>
        <taxon>Comamonadaceae</taxon>
        <taxon>Paracidovorax</taxon>
    </lineage>
</organism>
<evidence type="ECO:0000313" key="4">
    <source>
        <dbReference type="EMBL" id="SDP75382.1"/>
    </source>
</evidence>
<evidence type="ECO:0000256" key="1">
    <source>
        <dbReference type="PROSITE-ProRule" id="PRU00285"/>
    </source>
</evidence>
<proteinExistence type="inferred from homology"/>
<keyword evidence="5" id="KW-1185">Reference proteome</keyword>
<dbReference type="CDD" id="cd00298">
    <property type="entry name" value="ACD_sHsps_p23-like"/>
    <property type="match status" value="1"/>
</dbReference>
<dbReference type="Proteomes" id="UP000199317">
    <property type="component" value="Unassembled WGS sequence"/>
</dbReference>